<feature type="transmembrane region" description="Helical" evidence="1">
    <location>
        <begin position="66"/>
        <end position="86"/>
    </location>
</feature>
<feature type="transmembrane region" description="Helical" evidence="1">
    <location>
        <begin position="27"/>
        <end position="46"/>
    </location>
</feature>
<dbReference type="AlphaFoldDB" id="A0A0K1IXY3"/>
<name>A0A0K1IXY3_HALGI</name>
<keyword evidence="1" id="KW-0472">Membrane</keyword>
<dbReference type="EMBL" id="CP011948">
    <property type="protein sequence ID" value="AKU09185.1"/>
    <property type="molecule type" value="Genomic_DNA"/>
</dbReference>
<evidence type="ECO:0000313" key="2">
    <source>
        <dbReference type="EMBL" id="AKU09185.1"/>
    </source>
</evidence>
<dbReference type="PATRIC" id="fig|35746.4.peg.3302"/>
<organism evidence="2 3">
    <name type="scientific">Haloferax gibbonsii</name>
    <dbReference type="NCBI Taxonomy" id="35746"/>
    <lineage>
        <taxon>Archaea</taxon>
        <taxon>Methanobacteriati</taxon>
        <taxon>Methanobacteriota</taxon>
        <taxon>Stenosarchaea group</taxon>
        <taxon>Halobacteria</taxon>
        <taxon>Halobacteriales</taxon>
        <taxon>Haloferacaceae</taxon>
        <taxon>Haloferax</taxon>
    </lineage>
</organism>
<feature type="transmembrane region" description="Helical" evidence="1">
    <location>
        <begin position="159"/>
        <end position="181"/>
    </location>
</feature>
<protein>
    <submittedName>
        <fullName evidence="2">Uncharacterized protein</fullName>
    </submittedName>
</protein>
<geneLocation type="plasmid" evidence="2 3">
    <name>pHG1</name>
</geneLocation>
<reference evidence="3" key="1">
    <citation type="journal article" date="2015" name="J. Biotechnol.">
        <title>Complete genome sequence of Haloferax gibbonsii strain ARA6, a potential producer of polyhydroxyalkanoates and halocins isolated from Araruama, Rio de Janeiro, Brasil.</title>
        <authorList>
            <person name="Pinto L.H."/>
            <person name="D'Alincourt Carvalho-Assef A.P."/>
            <person name="Vieira R.P."/>
            <person name="Clementino M.M."/>
            <person name="Albano R.M."/>
        </authorList>
    </citation>
    <scope>NUCLEOTIDE SEQUENCE [LARGE SCALE GENOMIC DNA]</scope>
    <source>
        <strain evidence="3">ARA6</strain>
        <plasmid evidence="3">Plasmid pHG1</plasmid>
    </source>
</reference>
<dbReference type="Proteomes" id="UP000066124">
    <property type="component" value="Plasmid pHG1"/>
</dbReference>
<sequence>MRSRYVYSRMNAHANTGPDRARKHEPFPAYGPVDAALGFVVFYLFVERATPTIVDTVTGVVPGLSASAVGFGLAAFLWFIFVVTTLDQLRRQLAALGVVAGDAGRLDRVASGRAVPSVPRLLLYGVVTVVGGSIAVLTFDRAVDAGIAFIRLVTGLGAGVFPFGAVPLVEFLVMVVFFVSFGAATHSLDRVVIGSVRTAFATVRP</sequence>
<keyword evidence="2" id="KW-0614">Plasmid</keyword>
<evidence type="ECO:0000313" key="3">
    <source>
        <dbReference type="Proteomes" id="UP000066124"/>
    </source>
</evidence>
<keyword evidence="1" id="KW-0812">Transmembrane</keyword>
<gene>
    <name evidence="2" type="ORF">ABY42_15355</name>
</gene>
<dbReference type="KEGG" id="hgi:ABY42_15355"/>
<evidence type="ECO:0000256" key="1">
    <source>
        <dbReference type="SAM" id="Phobius"/>
    </source>
</evidence>
<keyword evidence="1" id="KW-1133">Transmembrane helix</keyword>
<proteinExistence type="predicted"/>
<feature type="transmembrane region" description="Helical" evidence="1">
    <location>
        <begin position="121"/>
        <end position="139"/>
    </location>
</feature>
<accession>A0A0K1IXY3</accession>